<evidence type="ECO:0000256" key="5">
    <source>
        <dbReference type="ARBA" id="ARBA00022691"/>
    </source>
</evidence>
<dbReference type="PROSITE" id="PS01153">
    <property type="entry name" value="NOL1_NOP2_SUN"/>
    <property type="match status" value="1"/>
</dbReference>
<dbReference type="Pfam" id="PF13636">
    <property type="entry name" value="Methyltranf_PUA"/>
    <property type="match status" value="1"/>
</dbReference>
<comment type="similarity">
    <text evidence="1 7">Belongs to the class I-like SAM-binding methyltransferase superfamily. RsmB/NOP family.</text>
</comment>
<dbReference type="InterPro" id="IPR031341">
    <property type="entry name" value="Methyltr_RsmF_N"/>
</dbReference>
<dbReference type="Gene3D" id="3.40.50.150">
    <property type="entry name" value="Vaccinia Virus protein VP39"/>
    <property type="match status" value="1"/>
</dbReference>
<keyword evidence="2" id="KW-0963">Cytoplasm</keyword>
<feature type="binding site" evidence="7">
    <location>
        <position position="136"/>
    </location>
    <ligand>
        <name>S-adenosyl-L-methionine</name>
        <dbReference type="ChEBI" id="CHEBI:59789"/>
    </ligand>
</feature>
<dbReference type="Pfam" id="PF17125">
    <property type="entry name" value="Methyltr_RsmF_N"/>
    <property type="match status" value="1"/>
</dbReference>
<evidence type="ECO:0000313" key="10">
    <source>
        <dbReference type="Proteomes" id="UP000823900"/>
    </source>
</evidence>
<dbReference type="PANTHER" id="PTHR22807">
    <property type="entry name" value="NOP2 YEAST -RELATED NOL1/NOP2/FMU SUN DOMAIN-CONTAINING"/>
    <property type="match status" value="1"/>
</dbReference>
<dbReference type="InterPro" id="IPR049560">
    <property type="entry name" value="MeTrfase_RsmB-F_NOP2_cat"/>
</dbReference>
<keyword evidence="6 7" id="KW-0694">RNA-binding</keyword>
<dbReference type="InterPro" id="IPR031340">
    <property type="entry name" value="RsmF_methylt_CI"/>
</dbReference>
<dbReference type="InterPro" id="IPR001678">
    <property type="entry name" value="MeTrfase_RsmB-F_NOP2_dom"/>
</dbReference>
<dbReference type="GO" id="GO:0008173">
    <property type="term" value="F:RNA methyltransferase activity"/>
    <property type="evidence" value="ECO:0007669"/>
    <property type="project" value="InterPro"/>
</dbReference>
<dbReference type="AlphaFoldDB" id="A0A9D2KMI0"/>
<evidence type="ECO:0000256" key="2">
    <source>
        <dbReference type="ARBA" id="ARBA00022490"/>
    </source>
</evidence>
<reference evidence="9" key="2">
    <citation type="submission" date="2021-04" db="EMBL/GenBank/DDBJ databases">
        <authorList>
            <person name="Gilroy R."/>
        </authorList>
    </citation>
    <scope>NUCLEOTIDE SEQUENCE</scope>
    <source>
        <strain evidence="9">CHK178-16964</strain>
    </source>
</reference>
<dbReference type="GO" id="GO:0003723">
    <property type="term" value="F:RNA binding"/>
    <property type="evidence" value="ECO:0007669"/>
    <property type="project" value="UniProtKB-UniRule"/>
</dbReference>
<organism evidence="9 10">
    <name type="scientific">Candidatus Lachnoclostridium stercoravium</name>
    <dbReference type="NCBI Taxonomy" id="2838633"/>
    <lineage>
        <taxon>Bacteria</taxon>
        <taxon>Bacillati</taxon>
        <taxon>Bacillota</taxon>
        <taxon>Clostridia</taxon>
        <taxon>Lachnospirales</taxon>
        <taxon>Lachnospiraceae</taxon>
    </lineage>
</organism>
<dbReference type="InterPro" id="IPR018314">
    <property type="entry name" value="RsmB/NOL1/NOP2-like_CS"/>
</dbReference>
<dbReference type="CDD" id="cd21147">
    <property type="entry name" value="RsmF_methylt_CTD1"/>
    <property type="match status" value="1"/>
</dbReference>
<reference evidence="9" key="1">
    <citation type="journal article" date="2021" name="PeerJ">
        <title>Extensive microbial diversity within the chicken gut microbiome revealed by metagenomics and culture.</title>
        <authorList>
            <person name="Gilroy R."/>
            <person name="Ravi A."/>
            <person name="Getino M."/>
            <person name="Pursley I."/>
            <person name="Horton D.L."/>
            <person name="Alikhan N.F."/>
            <person name="Baker D."/>
            <person name="Gharbi K."/>
            <person name="Hall N."/>
            <person name="Watson M."/>
            <person name="Adriaenssens E.M."/>
            <person name="Foster-Nyarko E."/>
            <person name="Jarju S."/>
            <person name="Secka A."/>
            <person name="Antonio M."/>
            <person name="Oren A."/>
            <person name="Chaudhuri R.R."/>
            <person name="La Ragione R."/>
            <person name="Hildebrand F."/>
            <person name="Pallen M.J."/>
        </authorList>
    </citation>
    <scope>NUCLEOTIDE SEQUENCE</scope>
    <source>
        <strain evidence="9">CHK178-16964</strain>
    </source>
</reference>
<feature type="domain" description="SAM-dependent MTase RsmB/NOP-type" evidence="8">
    <location>
        <begin position="1"/>
        <end position="296"/>
    </location>
</feature>
<evidence type="ECO:0000256" key="6">
    <source>
        <dbReference type="ARBA" id="ARBA00022884"/>
    </source>
</evidence>
<dbReference type="InterPro" id="IPR027391">
    <property type="entry name" value="Nol1_Nop2_Fmu_2"/>
</dbReference>
<comment type="caution">
    <text evidence="7">Lacks conserved residue(s) required for the propagation of feature annotation.</text>
</comment>
<evidence type="ECO:0000256" key="4">
    <source>
        <dbReference type="ARBA" id="ARBA00022679"/>
    </source>
</evidence>
<evidence type="ECO:0000259" key="8">
    <source>
        <dbReference type="PROSITE" id="PS51686"/>
    </source>
</evidence>
<proteinExistence type="inferred from homology"/>
<feature type="binding site" evidence="7">
    <location>
        <begin position="112"/>
        <end position="118"/>
    </location>
    <ligand>
        <name>S-adenosyl-L-methionine</name>
        <dbReference type="ChEBI" id="CHEBI:59789"/>
    </ligand>
</feature>
<dbReference type="Pfam" id="PF17126">
    <property type="entry name" value="RsmF_methylt_CI"/>
    <property type="match status" value="1"/>
</dbReference>
<feature type="binding site" evidence="7">
    <location>
        <position position="181"/>
    </location>
    <ligand>
        <name>S-adenosyl-L-methionine</name>
        <dbReference type="ChEBI" id="CHEBI:59789"/>
    </ligand>
</feature>
<evidence type="ECO:0000256" key="7">
    <source>
        <dbReference type="PROSITE-ProRule" id="PRU01023"/>
    </source>
</evidence>
<dbReference type="Gene3D" id="2.30.130.60">
    <property type="match status" value="1"/>
</dbReference>
<name>A0A9D2KMI0_9FIRM</name>
<dbReference type="Proteomes" id="UP000823900">
    <property type="component" value="Unassembled WGS sequence"/>
</dbReference>
<keyword evidence="3 7" id="KW-0489">Methyltransferase</keyword>
<sequence length="457" mass="51242">MRFTELPPAFREYMKALLGEEYEAYERCFDEKRLYGLRINTGKADAAGIKGRLPFSLSPVPWTDDGFYYEEEDRPSKHPFYYAGLYYLQEPSAMAPAALLPVSPGDRVLDLCAAPGGKSTELGAKLKGKGLLFSNDISNSRAKALLKNLELFGIPNLCVTSETPEKLAEKLPGFFDAVLVDAPCSGEGMFRKDDAMVKDWLEKGPEFYAPIQKQIILSAASMVRPGGYLLYSTCTFSRMENEEVIEHLLNGSPEMKLEKLPGWEGTAPGIGLEGPVRLFPHRIRGEGHFIALLRKKEDPSRNARSAKRQKTGKKEAVPESAKEFLASIKSPLFANGSVRMIRDCLYLIPEDFPENTGFRYLRTGLFLGTVKKDRFEPSQPLAMAIRPEEFPCSISFSQDDPRLIRYLKGETIALTEKDPGKGQKGWCLVCAEEFPLGWGKLSGDSIKNKYYPGWRWQ</sequence>
<dbReference type="InterPro" id="IPR023267">
    <property type="entry name" value="RCMT"/>
</dbReference>
<dbReference type="EMBL" id="DWZA01000062">
    <property type="protein sequence ID" value="HJA71347.1"/>
    <property type="molecule type" value="Genomic_DNA"/>
</dbReference>
<dbReference type="PANTHER" id="PTHR22807:SF30">
    <property type="entry name" value="28S RRNA (CYTOSINE(4447)-C(5))-METHYLTRANSFERASE-RELATED"/>
    <property type="match status" value="1"/>
</dbReference>
<dbReference type="GO" id="GO:0001510">
    <property type="term" value="P:RNA methylation"/>
    <property type="evidence" value="ECO:0007669"/>
    <property type="project" value="InterPro"/>
</dbReference>
<dbReference type="PROSITE" id="PS51686">
    <property type="entry name" value="SAM_MT_RSMB_NOP"/>
    <property type="match status" value="1"/>
</dbReference>
<evidence type="ECO:0000256" key="1">
    <source>
        <dbReference type="ARBA" id="ARBA00007494"/>
    </source>
</evidence>
<keyword evidence="4 7" id="KW-0808">Transferase</keyword>
<comment type="caution">
    <text evidence="9">The sequence shown here is derived from an EMBL/GenBank/DDBJ whole genome shotgun (WGS) entry which is preliminary data.</text>
</comment>
<dbReference type="InterPro" id="IPR029063">
    <property type="entry name" value="SAM-dependent_MTases_sf"/>
</dbReference>
<evidence type="ECO:0000256" key="3">
    <source>
        <dbReference type="ARBA" id="ARBA00022603"/>
    </source>
</evidence>
<dbReference type="PRINTS" id="PR02008">
    <property type="entry name" value="RCMTFAMILY"/>
</dbReference>
<accession>A0A9D2KMI0</accession>
<evidence type="ECO:0000313" key="9">
    <source>
        <dbReference type="EMBL" id="HJA71347.1"/>
    </source>
</evidence>
<protein>
    <submittedName>
        <fullName evidence="9">RsmB/NOP family class I SAM-dependent RNA methyltransferase</fullName>
    </submittedName>
</protein>
<dbReference type="Pfam" id="PF01189">
    <property type="entry name" value="Methyltr_RsmB-F"/>
    <property type="match status" value="1"/>
</dbReference>
<dbReference type="SUPFAM" id="SSF53335">
    <property type="entry name" value="S-adenosyl-L-methionine-dependent methyltransferases"/>
    <property type="match status" value="1"/>
</dbReference>
<keyword evidence="5 7" id="KW-0949">S-adenosyl-L-methionine</keyword>
<feature type="active site" description="Nucleophile" evidence="7">
    <location>
        <position position="234"/>
    </location>
</feature>
<dbReference type="CDD" id="cd02440">
    <property type="entry name" value="AdoMet_MTases"/>
    <property type="match status" value="1"/>
</dbReference>
<gene>
    <name evidence="9" type="ORF">IAA07_07160</name>
</gene>
<dbReference type="Gene3D" id="3.30.70.1170">
    <property type="entry name" value="Sun protein, domain 3"/>
    <property type="match status" value="1"/>
</dbReference>